<reference evidence="1" key="1">
    <citation type="submission" date="2021-05" db="EMBL/GenBank/DDBJ databases">
        <authorList>
            <person name="Pietrasiak N."/>
            <person name="Ward R."/>
            <person name="Stajich J.E."/>
            <person name="Kurbessoian T."/>
        </authorList>
    </citation>
    <scope>NUCLEOTIDE SEQUENCE</scope>
    <source>
        <strain evidence="1">CPER-KK1</strain>
    </source>
</reference>
<dbReference type="EMBL" id="JAHHIF010000016">
    <property type="protein sequence ID" value="MBW4545533.1"/>
    <property type="molecule type" value="Genomic_DNA"/>
</dbReference>
<dbReference type="AlphaFoldDB" id="A0A951U9N1"/>
<evidence type="ECO:0000313" key="1">
    <source>
        <dbReference type="EMBL" id="MBW4545533.1"/>
    </source>
</evidence>
<gene>
    <name evidence="1" type="ORF">KME25_13955</name>
</gene>
<evidence type="ECO:0000313" key="2">
    <source>
        <dbReference type="Proteomes" id="UP000753908"/>
    </source>
</evidence>
<sequence length="108" mass="12230">MSDIFVMIRNQDNSALTSIDGTAFITLLRQDGQVLAEELVELIYADAGFDDLRTGQYTVVVRHEQVQPIEATYDVIINAEDKVILLTFVYLEPERILLQIQASVESRL</sequence>
<accession>A0A951U9N1</accession>
<reference evidence="1" key="2">
    <citation type="journal article" date="2022" name="Microbiol. Resour. Announc.">
        <title>Metagenome Sequencing to Explore Phylogenomics of Terrestrial Cyanobacteria.</title>
        <authorList>
            <person name="Ward R.D."/>
            <person name="Stajich J.E."/>
            <person name="Johansen J.R."/>
            <person name="Huntemann M."/>
            <person name="Clum A."/>
            <person name="Foster B."/>
            <person name="Foster B."/>
            <person name="Roux S."/>
            <person name="Palaniappan K."/>
            <person name="Varghese N."/>
            <person name="Mukherjee S."/>
            <person name="Reddy T.B.K."/>
            <person name="Daum C."/>
            <person name="Copeland A."/>
            <person name="Chen I.A."/>
            <person name="Ivanova N.N."/>
            <person name="Kyrpides N.C."/>
            <person name="Shapiro N."/>
            <person name="Eloe-Fadrosh E.A."/>
            <person name="Pietrasiak N."/>
        </authorList>
    </citation>
    <scope>NUCLEOTIDE SEQUENCE</scope>
    <source>
        <strain evidence="1">CPER-KK1</strain>
    </source>
</reference>
<proteinExistence type="predicted"/>
<comment type="caution">
    <text evidence="1">The sequence shown here is derived from an EMBL/GenBank/DDBJ whole genome shotgun (WGS) entry which is preliminary data.</text>
</comment>
<dbReference type="Proteomes" id="UP000753908">
    <property type="component" value="Unassembled WGS sequence"/>
</dbReference>
<name>A0A951U9N1_9CYAN</name>
<protein>
    <submittedName>
        <fullName evidence="1">Uncharacterized protein</fullName>
    </submittedName>
</protein>
<organism evidence="1 2">
    <name type="scientific">Symplocastrum torsivum CPER-KK1</name>
    <dbReference type="NCBI Taxonomy" id="450513"/>
    <lineage>
        <taxon>Bacteria</taxon>
        <taxon>Bacillati</taxon>
        <taxon>Cyanobacteriota</taxon>
        <taxon>Cyanophyceae</taxon>
        <taxon>Oscillatoriophycideae</taxon>
        <taxon>Oscillatoriales</taxon>
        <taxon>Microcoleaceae</taxon>
        <taxon>Symplocastrum</taxon>
    </lineage>
</organism>